<proteinExistence type="predicted"/>
<dbReference type="EMBL" id="VFSV01000024">
    <property type="protein sequence ID" value="TRD17362.1"/>
    <property type="molecule type" value="Genomic_DNA"/>
</dbReference>
<feature type="transmembrane region" description="Helical" evidence="1">
    <location>
        <begin position="6"/>
        <end position="27"/>
    </location>
</feature>
<organism evidence="2 3">
    <name type="scientific">Palleronia caenipelagi</name>
    <dbReference type="NCBI Taxonomy" id="2489174"/>
    <lineage>
        <taxon>Bacteria</taxon>
        <taxon>Pseudomonadati</taxon>
        <taxon>Pseudomonadota</taxon>
        <taxon>Alphaproteobacteria</taxon>
        <taxon>Rhodobacterales</taxon>
        <taxon>Roseobacteraceae</taxon>
        <taxon>Palleronia</taxon>
    </lineage>
</organism>
<name>A0A547PT85_9RHOB</name>
<sequence>MEYLVPIGVTLSVLGLAGLLYCIGAAFSAKRKGLTDEALRARLKGLVAWNMGALLLSTLGLMAVIMGLFLT</sequence>
<evidence type="ECO:0000256" key="1">
    <source>
        <dbReference type="SAM" id="Phobius"/>
    </source>
</evidence>
<keyword evidence="3" id="KW-1185">Reference proteome</keyword>
<comment type="caution">
    <text evidence="2">The sequence shown here is derived from an EMBL/GenBank/DDBJ whole genome shotgun (WGS) entry which is preliminary data.</text>
</comment>
<dbReference type="Proteomes" id="UP000318590">
    <property type="component" value="Unassembled WGS sequence"/>
</dbReference>
<dbReference type="OrthoDB" id="7875737at2"/>
<evidence type="ECO:0000313" key="2">
    <source>
        <dbReference type="EMBL" id="TRD17362.1"/>
    </source>
</evidence>
<evidence type="ECO:0000313" key="3">
    <source>
        <dbReference type="Proteomes" id="UP000318590"/>
    </source>
</evidence>
<gene>
    <name evidence="2" type="ORF">FEV53_13055</name>
</gene>
<dbReference type="RefSeq" id="WP_142835266.1">
    <property type="nucleotide sequence ID" value="NZ_VFSV01000024.1"/>
</dbReference>
<accession>A0A547PT85</accession>
<keyword evidence="1" id="KW-1133">Transmembrane helix</keyword>
<keyword evidence="1" id="KW-0472">Membrane</keyword>
<keyword evidence="1" id="KW-0812">Transmembrane</keyword>
<protein>
    <submittedName>
        <fullName evidence="2">Uncharacterized protein</fullName>
    </submittedName>
</protein>
<reference evidence="2 3" key="1">
    <citation type="submission" date="2019-06" db="EMBL/GenBank/DDBJ databases">
        <title>Paenimaribius caenipelagi gen. nov., sp. nov., isolated from a tidal flat.</title>
        <authorList>
            <person name="Yoon J.-H."/>
        </authorList>
    </citation>
    <scope>NUCLEOTIDE SEQUENCE [LARGE SCALE GENOMIC DNA]</scope>
    <source>
        <strain evidence="2 3">JBTF-M29</strain>
    </source>
</reference>
<dbReference type="AlphaFoldDB" id="A0A547PT85"/>
<feature type="transmembrane region" description="Helical" evidence="1">
    <location>
        <begin position="47"/>
        <end position="70"/>
    </location>
</feature>